<accession>A0A2M4DLG1</accession>
<dbReference type="EMBL" id="GGFL01013780">
    <property type="protein sequence ID" value="MBW77958.1"/>
    <property type="molecule type" value="Transcribed_RNA"/>
</dbReference>
<protein>
    <submittedName>
        <fullName evidence="2">Uncharacterized protein</fullName>
    </submittedName>
</protein>
<feature type="transmembrane region" description="Helical" evidence="1">
    <location>
        <begin position="6"/>
        <end position="35"/>
    </location>
</feature>
<keyword evidence="1" id="KW-0472">Membrane</keyword>
<dbReference type="AlphaFoldDB" id="A0A2M4DLG1"/>
<evidence type="ECO:0000313" key="2">
    <source>
        <dbReference type="EMBL" id="MBW77958.1"/>
    </source>
</evidence>
<reference evidence="2" key="1">
    <citation type="submission" date="2018-01" db="EMBL/GenBank/DDBJ databases">
        <title>An insight into the sialome of Amazonian anophelines.</title>
        <authorList>
            <person name="Ribeiro J.M."/>
            <person name="Scarpassa V."/>
            <person name="Calvo E."/>
        </authorList>
    </citation>
    <scope>NUCLEOTIDE SEQUENCE</scope>
</reference>
<name>A0A2M4DLG1_ANODA</name>
<organism evidence="2">
    <name type="scientific">Anopheles darlingi</name>
    <name type="common">Mosquito</name>
    <dbReference type="NCBI Taxonomy" id="43151"/>
    <lineage>
        <taxon>Eukaryota</taxon>
        <taxon>Metazoa</taxon>
        <taxon>Ecdysozoa</taxon>
        <taxon>Arthropoda</taxon>
        <taxon>Hexapoda</taxon>
        <taxon>Insecta</taxon>
        <taxon>Pterygota</taxon>
        <taxon>Neoptera</taxon>
        <taxon>Endopterygota</taxon>
        <taxon>Diptera</taxon>
        <taxon>Nematocera</taxon>
        <taxon>Culicoidea</taxon>
        <taxon>Culicidae</taxon>
        <taxon>Anophelinae</taxon>
        <taxon>Anopheles</taxon>
    </lineage>
</organism>
<keyword evidence="1" id="KW-1133">Transmembrane helix</keyword>
<proteinExistence type="predicted"/>
<feature type="transmembrane region" description="Helical" evidence="1">
    <location>
        <begin position="42"/>
        <end position="60"/>
    </location>
</feature>
<evidence type="ECO:0000256" key="1">
    <source>
        <dbReference type="SAM" id="Phobius"/>
    </source>
</evidence>
<sequence length="153" mass="17359">MLVLLMLVLLLLVLLLMLVQVLLLLVMLMLLSVIVSSRWSRIVVLIHVISFAMISWRSGWSRIVLSLGTKQLIVDARRLEAIQVLQTHPHVLVQHFHRHLLLLQDTVVQLALRCMSGRALGESDEGVEIRRYLNGFNIAVPAACLKQIFLARV</sequence>
<keyword evidence="1" id="KW-0812">Transmembrane</keyword>